<name>A7NRV7_ROSCS</name>
<accession>A7NRV7</accession>
<dbReference type="Proteomes" id="UP000000263">
    <property type="component" value="Chromosome"/>
</dbReference>
<sequence>MAHRTILIIDEDPDHRAILARLLRFSGYHVIEAAPSNAPDRFSSGIRPDLILCSLSLPGQCAWETVRQLHTLSEIAAVPILATTVYTTLIKRSQVQSIGCVDYVDKPFDLDGLITYVRNLLSPPAIAA</sequence>
<dbReference type="HOGENOM" id="CLU_000445_69_17_0"/>
<dbReference type="PROSITE" id="PS50110">
    <property type="entry name" value="RESPONSE_REGULATORY"/>
    <property type="match status" value="1"/>
</dbReference>
<gene>
    <name evidence="4" type="ordered locus">Rcas_4276</name>
</gene>
<protein>
    <submittedName>
        <fullName evidence="4">Response regulator receiver protein</fullName>
    </submittedName>
</protein>
<dbReference type="OrthoDB" id="9790669at2"/>
<dbReference type="Pfam" id="PF00072">
    <property type="entry name" value="Response_reg"/>
    <property type="match status" value="1"/>
</dbReference>
<proteinExistence type="predicted"/>
<evidence type="ECO:0000256" key="2">
    <source>
        <dbReference type="PROSITE-ProRule" id="PRU00169"/>
    </source>
</evidence>
<keyword evidence="5" id="KW-1185">Reference proteome</keyword>
<evidence type="ECO:0000313" key="4">
    <source>
        <dbReference type="EMBL" id="ABU60303.1"/>
    </source>
</evidence>
<evidence type="ECO:0000259" key="3">
    <source>
        <dbReference type="PROSITE" id="PS50110"/>
    </source>
</evidence>
<dbReference type="SMART" id="SM00448">
    <property type="entry name" value="REC"/>
    <property type="match status" value="1"/>
</dbReference>
<evidence type="ECO:0000313" key="5">
    <source>
        <dbReference type="Proteomes" id="UP000000263"/>
    </source>
</evidence>
<dbReference type="PANTHER" id="PTHR44591">
    <property type="entry name" value="STRESS RESPONSE REGULATOR PROTEIN 1"/>
    <property type="match status" value="1"/>
</dbReference>
<reference evidence="4 5" key="1">
    <citation type="submission" date="2007-08" db="EMBL/GenBank/DDBJ databases">
        <title>Complete sequence of Roseiflexus castenholzii DSM 13941.</title>
        <authorList>
            <consortium name="US DOE Joint Genome Institute"/>
            <person name="Copeland A."/>
            <person name="Lucas S."/>
            <person name="Lapidus A."/>
            <person name="Barry K."/>
            <person name="Glavina del Rio T."/>
            <person name="Dalin E."/>
            <person name="Tice H."/>
            <person name="Pitluck S."/>
            <person name="Thompson L.S."/>
            <person name="Brettin T."/>
            <person name="Bruce D."/>
            <person name="Detter J.C."/>
            <person name="Han C."/>
            <person name="Tapia R."/>
            <person name="Schmutz J."/>
            <person name="Larimer F."/>
            <person name="Land M."/>
            <person name="Hauser L."/>
            <person name="Kyrpides N."/>
            <person name="Mikhailova N."/>
            <person name="Bryant D.A."/>
            <person name="Hanada S."/>
            <person name="Tsukatani Y."/>
            <person name="Richardson P."/>
        </authorList>
    </citation>
    <scope>NUCLEOTIDE SEQUENCE [LARGE SCALE GENOMIC DNA]</scope>
    <source>
        <strain evidence="5">DSM 13941 / HLO8</strain>
    </source>
</reference>
<dbReference type="PANTHER" id="PTHR44591:SF23">
    <property type="entry name" value="CHEY SUBFAMILY"/>
    <property type="match status" value="1"/>
</dbReference>
<dbReference type="KEGG" id="rca:Rcas_4276"/>
<dbReference type="InterPro" id="IPR001789">
    <property type="entry name" value="Sig_transdc_resp-reg_receiver"/>
</dbReference>
<dbReference type="InterPro" id="IPR011006">
    <property type="entry name" value="CheY-like_superfamily"/>
</dbReference>
<dbReference type="Gene3D" id="3.40.50.2300">
    <property type="match status" value="1"/>
</dbReference>
<evidence type="ECO:0000256" key="1">
    <source>
        <dbReference type="ARBA" id="ARBA00022553"/>
    </source>
</evidence>
<organism evidence="4 5">
    <name type="scientific">Roseiflexus castenholzii (strain DSM 13941 / HLO8)</name>
    <dbReference type="NCBI Taxonomy" id="383372"/>
    <lineage>
        <taxon>Bacteria</taxon>
        <taxon>Bacillati</taxon>
        <taxon>Chloroflexota</taxon>
        <taxon>Chloroflexia</taxon>
        <taxon>Chloroflexales</taxon>
        <taxon>Roseiflexineae</taxon>
        <taxon>Roseiflexaceae</taxon>
        <taxon>Roseiflexus</taxon>
    </lineage>
</organism>
<dbReference type="SUPFAM" id="SSF52172">
    <property type="entry name" value="CheY-like"/>
    <property type="match status" value="1"/>
</dbReference>
<dbReference type="STRING" id="383372.Rcas_4276"/>
<keyword evidence="1" id="KW-0597">Phosphoprotein</keyword>
<feature type="domain" description="Response regulatory" evidence="3">
    <location>
        <begin position="5"/>
        <end position="121"/>
    </location>
</feature>
<dbReference type="EMBL" id="CP000804">
    <property type="protein sequence ID" value="ABU60303.1"/>
    <property type="molecule type" value="Genomic_DNA"/>
</dbReference>
<dbReference type="GO" id="GO:0000160">
    <property type="term" value="P:phosphorelay signal transduction system"/>
    <property type="evidence" value="ECO:0007669"/>
    <property type="project" value="InterPro"/>
</dbReference>
<dbReference type="AlphaFoldDB" id="A7NRV7"/>
<dbReference type="RefSeq" id="WP_012122724.1">
    <property type="nucleotide sequence ID" value="NC_009767.1"/>
</dbReference>
<dbReference type="InterPro" id="IPR050595">
    <property type="entry name" value="Bact_response_regulator"/>
</dbReference>
<dbReference type="eggNOG" id="COG0745">
    <property type="taxonomic scope" value="Bacteria"/>
</dbReference>
<comment type="caution">
    <text evidence="2">Lacks conserved residue(s) required for the propagation of feature annotation.</text>
</comment>